<dbReference type="InterPro" id="IPR036397">
    <property type="entry name" value="RNaseH_sf"/>
</dbReference>
<keyword evidence="2" id="KW-0378">Hydrolase</keyword>
<gene>
    <name evidence="2" type="ORF">UFOVP213_24</name>
</gene>
<dbReference type="InterPro" id="IPR038720">
    <property type="entry name" value="YprB_RNase_H-like_dom"/>
</dbReference>
<dbReference type="SUPFAM" id="SSF53098">
    <property type="entry name" value="Ribonuclease H-like"/>
    <property type="match status" value="1"/>
</dbReference>
<dbReference type="InterPro" id="IPR012337">
    <property type="entry name" value="RNaseH-like_sf"/>
</dbReference>
<feature type="domain" description="YprB ribonuclease H-like" evidence="1">
    <location>
        <begin position="45"/>
        <end position="183"/>
    </location>
</feature>
<proteinExistence type="predicted"/>
<protein>
    <submittedName>
        <fullName evidence="2">COG3359 Predicted exonuclease</fullName>
    </submittedName>
</protein>
<dbReference type="EMBL" id="LR798258">
    <property type="protein sequence ID" value="CAB5218511.1"/>
    <property type="molecule type" value="Genomic_DNA"/>
</dbReference>
<keyword evidence="2" id="KW-0269">Exonuclease</keyword>
<dbReference type="Gene3D" id="3.30.420.10">
    <property type="entry name" value="Ribonuclease H-like superfamily/Ribonuclease H"/>
    <property type="match status" value="1"/>
</dbReference>
<sequence length="243" mass="28503">MTTKRKRLYFDIEVSANVGLFWQSGYKLQIGTENIIKERAVICICYKWEEDKDVYYLHWDNKQCDKKLLQDFIKVANEADELVGHNGDKFDLPWIRTRCLLHKIEMFPAYNTIDTLKIARSKFRFNSNRLDYIGKFLGLGQKIHTDFNLWKDIMLHNDKEALNKMIDYCIQDVCLLEKVHKELNNHIPAKTHYGVIFGGDRGTCPECGSDELVRNLRRVTASGLVKIQYKCKTCNKMHSKTDK</sequence>
<evidence type="ECO:0000313" key="2">
    <source>
        <dbReference type="EMBL" id="CAB5218511.1"/>
    </source>
</evidence>
<organism evidence="2">
    <name type="scientific">uncultured Caudovirales phage</name>
    <dbReference type="NCBI Taxonomy" id="2100421"/>
    <lineage>
        <taxon>Viruses</taxon>
        <taxon>Duplodnaviria</taxon>
        <taxon>Heunggongvirae</taxon>
        <taxon>Uroviricota</taxon>
        <taxon>Caudoviricetes</taxon>
        <taxon>Peduoviridae</taxon>
        <taxon>Maltschvirus</taxon>
        <taxon>Maltschvirus maltsch</taxon>
    </lineage>
</organism>
<dbReference type="Pfam" id="PF13482">
    <property type="entry name" value="RNase_H_2"/>
    <property type="match status" value="1"/>
</dbReference>
<accession>A0A6J7WKE6</accession>
<dbReference type="GO" id="GO:0004527">
    <property type="term" value="F:exonuclease activity"/>
    <property type="evidence" value="ECO:0007669"/>
    <property type="project" value="UniProtKB-KW"/>
</dbReference>
<name>A0A6J7WKE6_9CAUD</name>
<keyword evidence="2" id="KW-0540">Nuclease</keyword>
<evidence type="ECO:0000259" key="1">
    <source>
        <dbReference type="Pfam" id="PF13482"/>
    </source>
</evidence>
<reference evidence="2" key="1">
    <citation type="submission" date="2020-05" db="EMBL/GenBank/DDBJ databases">
        <authorList>
            <person name="Chiriac C."/>
            <person name="Salcher M."/>
            <person name="Ghai R."/>
            <person name="Kavagutti S V."/>
        </authorList>
    </citation>
    <scope>NUCLEOTIDE SEQUENCE</scope>
</reference>
<dbReference type="GO" id="GO:0003676">
    <property type="term" value="F:nucleic acid binding"/>
    <property type="evidence" value="ECO:0007669"/>
    <property type="project" value="InterPro"/>
</dbReference>